<reference evidence="2 3" key="1">
    <citation type="submission" date="2014-02" db="EMBL/GenBank/DDBJ databases">
        <title>The small core and large imbalanced accessory genome model reveals a collaborative survival strategy of Sorangium cellulosum strains in nature.</title>
        <authorList>
            <person name="Han K."/>
            <person name="Peng R."/>
            <person name="Blom J."/>
            <person name="Li Y.-Z."/>
        </authorList>
    </citation>
    <scope>NUCLEOTIDE SEQUENCE [LARGE SCALE GENOMIC DNA]</scope>
    <source>
        <strain evidence="2 3">So0149</strain>
    </source>
</reference>
<evidence type="ECO:0000313" key="2">
    <source>
        <dbReference type="EMBL" id="KYF89842.1"/>
    </source>
</evidence>
<evidence type="ECO:0000256" key="1">
    <source>
        <dbReference type="SAM" id="MobiDB-lite"/>
    </source>
</evidence>
<dbReference type="Proteomes" id="UP000075515">
    <property type="component" value="Unassembled WGS sequence"/>
</dbReference>
<sequence>MLVIALVRLRPSIARPVVLLQGTRASSVEEARGRRTMREASASQRPSRRAVVPRALMDE</sequence>
<accession>A0A150SBP2</accession>
<feature type="region of interest" description="Disordered" evidence="1">
    <location>
        <begin position="30"/>
        <end position="59"/>
    </location>
</feature>
<proteinExistence type="predicted"/>
<organism evidence="2 3">
    <name type="scientific">Sorangium cellulosum</name>
    <name type="common">Polyangium cellulosum</name>
    <dbReference type="NCBI Taxonomy" id="56"/>
    <lineage>
        <taxon>Bacteria</taxon>
        <taxon>Pseudomonadati</taxon>
        <taxon>Myxococcota</taxon>
        <taxon>Polyangia</taxon>
        <taxon>Polyangiales</taxon>
        <taxon>Polyangiaceae</taxon>
        <taxon>Sorangium</taxon>
    </lineage>
</organism>
<dbReference type="AlphaFoldDB" id="A0A150SBP2"/>
<dbReference type="EMBL" id="JEMC01002199">
    <property type="protein sequence ID" value="KYF89842.1"/>
    <property type="molecule type" value="Genomic_DNA"/>
</dbReference>
<comment type="caution">
    <text evidence="2">The sequence shown here is derived from an EMBL/GenBank/DDBJ whole genome shotgun (WGS) entry which is preliminary data.</text>
</comment>
<protein>
    <submittedName>
        <fullName evidence="2">Uncharacterized protein</fullName>
    </submittedName>
</protein>
<name>A0A150SBP2_SORCE</name>
<evidence type="ECO:0000313" key="3">
    <source>
        <dbReference type="Proteomes" id="UP000075515"/>
    </source>
</evidence>
<gene>
    <name evidence="2" type="ORF">BE18_01980</name>
</gene>